<dbReference type="EMBL" id="ML211702">
    <property type="protein sequence ID" value="TFK80814.1"/>
    <property type="molecule type" value="Genomic_DNA"/>
</dbReference>
<dbReference type="Proteomes" id="UP000308197">
    <property type="component" value="Unassembled WGS sequence"/>
</dbReference>
<accession>A0A5C3NU02</accession>
<name>A0A5C3NU02_9APHY</name>
<dbReference type="AlphaFoldDB" id="A0A5C3NU02"/>
<evidence type="ECO:0000313" key="1">
    <source>
        <dbReference type="EMBL" id="TFK80814.1"/>
    </source>
</evidence>
<gene>
    <name evidence="1" type="ORF">K466DRAFT_605017</name>
</gene>
<sequence>MGSGSSEVLVVALVALLPVISTRLLPFLFAPCTRGAPHMSARKQSESEFFVARCRRQWSKPVTTVCIGPIGAPVSGKDRKMLQVIQELEPLLMKNWFEGSYGAKFYTSKFQLDHDASLAKGPHYVLFRSLIGSAVLSDWNEVAPAVIGVPGSLFQKCSSFLEASLRFAQAHMIGGIIYQIPESVVGATTTDEWIEAFACSPLKPLYIPKRDYPMLGPVPPCTMSDVPDEVLDAEDVGEWWQTFLPGRKPAHDYSNTYFHSSPCIVTTPLQAEHYGRDPPPSPSSTLSWESGFSCVSSARAMPRDLPVLAPPISACGDPVGDIALPRTFRSFQAGGSRGAIRPDQGGYVAVLCGKVPWLFPDSVAELWLPETGSGNVAYYATFREALDGFRDALTSSVLDRDPF</sequence>
<keyword evidence="2" id="KW-1185">Reference proteome</keyword>
<proteinExistence type="predicted"/>
<protein>
    <submittedName>
        <fullName evidence="1">Uncharacterized protein</fullName>
    </submittedName>
</protein>
<organism evidence="1 2">
    <name type="scientific">Polyporus arcularius HHB13444</name>
    <dbReference type="NCBI Taxonomy" id="1314778"/>
    <lineage>
        <taxon>Eukaryota</taxon>
        <taxon>Fungi</taxon>
        <taxon>Dikarya</taxon>
        <taxon>Basidiomycota</taxon>
        <taxon>Agaricomycotina</taxon>
        <taxon>Agaricomycetes</taxon>
        <taxon>Polyporales</taxon>
        <taxon>Polyporaceae</taxon>
        <taxon>Polyporus</taxon>
    </lineage>
</organism>
<reference evidence="1 2" key="1">
    <citation type="journal article" date="2019" name="Nat. Ecol. Evol.">
        <title>Megaphylogeny resolves global patterns of mushroom evolution.</title>
        <authorList>
            <person name="Varga T."/>
            <person name="Krizsan K."/>
            <person name="Foldi C."/>
            <person name="Dima B."/>
            <person name="Sanchez-Garcia M."/>
            <person name="Sanchez-Ramirez S."/>
            <person name="Szollosi G.J."/>
            <person name="Szarkandi J.G."/>
            <person name="Papp V."/>
            <person name="Albert L."/>
            <person name="Andreopoulos W."/>
            <person name="Angelini C."/>
            <person name="Antonin V."/>
            <person name="Barry K.W."/>
            <person name="Bougher N.L."/>
            <person name="Buchanan P."/>
            <person name="Buyck B."/>
            <person name="Bense V."/>
            <person name="Catcheside P."/>
            <person name="Chovatia M."/>
            <person name="Cooper J."/>
            <person name="Damon W."/>
            <person name="Desjardin D."/>
            <person name="Finy P."/>
            <person name="Geml J."/>
            <person name="Haridas S."/>
            <person name="Hughes K."/>
            <person name="Justo A."/>
            <person name="Karasinski D."/>
            <person name="Kautmanova I."/>
            <person name="Kiss B."/>
            <person name="Kocsube S."/>
            <person name="Kotiranta H."/>
            <person name="LaButti K.M."/>
            <person name="Lechner B.E."/>
            <person name="Liimatainen K."/>
            <person name="Lipzen A."/>
            <person name="Lukacs Z."/>
            <person name="Mihaltcheva S."/>
            <person name="Morgado L.N."/>
            <person name="Niskanen T."/>
            <person name="Noordeloos M.E."/>
            <person name="Ohm R.A."/>
            <person name="Ortiz-Santana B."/>
            <person name="Ovrebo C."/>
            <person name="Racz N."/>
            <person name="Riley R."/>
            <person name="Savchenko A."/>
            <person name="Shiryaev A."/>
            <person name="Soop K."/>
            <person name="Spirin V."/>
            <person name="Szebenyi C."/>
            <person name="Tomsovsky M."/>
            <person name="Tulloss R.E."/>
            <person name="Uehling J."/>
            <person name="Grigoriev I.V."/>
            <person name="Vagvolgyi C."/>
            <person name="Papp T."/>
            <person name="Martin F.M."/>
            <person name="Miettinen O."/>
            <person name="Hibbett D.S."/>
            <person name="Nagy L.G."/>
        </authorList>
    </citation>
    <scope>NUCLEOTIDE SEQUENCE [LARGE SCALE GENOMIC DNA]</scope>
    <source>
        <strain evidence="1 2">HHB13444</strain>
    </source>
</reference>
<dbReference type="InParanoid" id="A0A5C3NU02"/>
<evidence type="ECO:0000313" key="2">
    <source>
        <dbReference type="Proteomes" id="UP000308197"/>
    </source>
</evidence>